<dbReference type="EMBL" id="JARKIB010000051">
    <property type="protein sequence ID" value="KAJ7754866.1"/>
    <property type="molecule type" value="Genomic_DNA"/>
</dbReference>
<feature type="signal peptide" evidence="1">
    <location>
        <begin position="1"/>
        <end position="26"/>
    </location>
</feature>
<keyword evidence="1" id="KW-0732">Signal</keyword>
<evidence type="ECO:0000256" key="1">
    <source>
        <dbReference type="SAM" id="SignalP"/>
    </source>
</evidence>
<organism evidence="2 3">
    <name type="scientific">Mycena metata</name>
    <dbReference type="NCBI Taxonomy" id="1033252"/>
    <lineage>
        <taxon>Eukaryota</taxon>
        <taxon>Fungi</taxon>
        <taxon>Dikarya</taxon>
        <taxon>Basidiomycota</taxon>
        <taxon>Agaricomycotina</taxon>
        <taxon>Agaricomycetes</taxon>
        <taxon>Agaricomycetidae</taxon>
        <taxon>Agaricales</taxon>
        <taxon>Marasmiineae</taxon>
        <taxon>Mycenaceae</taxon>
        <taxon>Mycena</taxon>
    </lineage>
</organism>
<comment type="caution">
    <text evidence="2">The sequence shown here is derived from an EMBL/GenBank/DDBJ whole genome shotgun (WGS) entry which is preliminary data.</text>
</comment>
<sequence>MSVMRLQGSIFAAWTNLLFFLDRVPSEEDSSVLKVAANLAVLHGVFKLGSADSAVFLAWLKDVVDVAVTERRNVRPVAPGKMVPVGFNAGPRHAQVFGLAKSFTKLLDNITKTEHHSNIIAATTTVWAAAETWIPTDITHHKLKNIPGPELLPVMDWVQRAPPEAYLTVDYSA</sequence>
<name>A0AAD7J139_9AGAR</name>
<feature type="chain" id="PRO_5042043773" evidence="1">
    <location>
        <begin position="27"/>
        <end position="173"/>
    </location>
</feature>
<evidence type="ECO:0000313" key="3">
    <source>
        <dbReference type="Proteomes" id="UP001215598"/>
    </source>
</evidence>
<proteinExistence type="predicted"/>
<dbReference type="AlphaFoldDB" id="A0AAD7J139"/>
<evidence type="ECO:0000313" key="2">
    <source>
        <dbReference type="EMBL" id="KAJ7754866.1"/>
    </source>
</evidence>
<dbReference type="Proteomes" id="UP001215598">
    <property type="component" value="Unassembled WGS sequence"/>
</dbReference>
<accession>A0AAD7J139</accession>
<gene>
    <name evidence="2" type="ORF">B0H16DRAFT_1831642</name>
</gene>
<protein>
    <submittedName>
        <fullName evidence="2">Uncharacterized protein</fullName>
    </submittedName>
</protein>
<keyword evidence="3" id="KW-1185">Reference proteome</keyword>
<reference evidence="2" key="1">
    <citation type="submission" date="2023-03" db="EMBL/GenBank/DDBJ databases">
        <title>Massive genome expansion in bonnet fungi (Mycena s.s.) driven by repeated elements and novel gene families across ecological guilds.</title>
        <authorList>
            <consortium name="Lawrence Berkeley National Laboratory"/>
            <person name="Harder C.B."/>
            <person name="Miyauchi S."/>
            <person name="Viragh M."/>
            <person name="Kuo A."/>
            <person name="Thoen E."/>
            <person name="Andreopoulos B."/>
            <person name="Lu D."/>
            <person name="Skrede I."/>
            <person name="Drula E."/>
            <person name="Henrissat B."/>
            <person name="Morin E."/>
            <person name="Kohler A."/>
            <person name="Barry K."/>
            <person name="LaButti K."/>
            <person name="Morin E."/>
            <person name="Salamov A."/>
            <person name="Lipzen A."/>
            <person name="Mereny Z."/>
            <person name="Hegedus B."/>
            <person name="Baldrian P."/>
            <person name="Stursova M."/>
            <person name="Weitz H."/>
            <person name="Taylor A."/>
            <person name="Grigoriev I.V."/>
            <person name="Nagy L.G."/>
            <person name="Martin F."/>
            <person name="Kauserud H."/>
        </authorList>
    </citation>
    <scope>NUCLEOTIDE SEQUENCE</scope>
    <source>
        <strain evidence="2">CBHHK182m</strain>
    </source>
</reference>